<evidence type="ECO:0000256" key="4">
    <source>
        <dbReference type="ARBA" id="ARBA00022984"/>
    </source>
</evidence>
<dbReference type="Proteomes" id="UP000178659">
    <property type="component" value="Unassembled WGS sequence"/>
</dbReference>
<dbReference type="InterPro" id="IPR050979">
    <property type="entry name" value="LD-transpeptidase"/>
</dbReference>
<dbReference type="GO" id="GO:0016740">
    <property type="term" value="F:transferase activity"/>
    <property type="evidence" value="ECO:0007669"/>
    <property type="project" value="UniProtKB-KW"/>
</dbReference>
<dbReference type="GO" id="GO:0071972">
    <property type="term" value="F:peptidoglycan L,D-transpeptidase activity"/>
    <property type="evidence" value="ECO:0007669"/>
    <property type="project" value="TreeGrafter"/>
</dbReference>
<keyword evidence="4 6" id="KW-0573">Peptidoglycan synthesis</keyword>
<keyword evidence="7" id="KW-1133">Transmembrane helix</keyword>
<dbReference type="InterPro" id="IPR038063">
    <property type="entry name" value="Transpep_catalytic_dom"/>
</dbReference>
<dbReference type="GO" id="GO:0008360">
    <property type="term" value="P:regulation of cell shape"/>
    <property type="evidence" value="ECO:0007669"/>
    <property type="project" value="UniProtKB-UniRule"/>
</dbReference>
<dbReference type="PROSITE" id="PS52029">
    <property type="entry name" value="LD_TPASE"/>
    <property type="match status" value="1"/>
</dbReference>
<feature type="transmembrane region" description="Helical" evidence="7">
    <location>
        <begin position="21"/>
        <end position="39"/>
    </location>
</feature>
<dbReference type="Gene3D" id="2.40.440.10">
    <property type="entry name" value="L,D-transpeptidase catalytic domain-like"/>
    <property type="match status" value="1"/>
</dbReference>
<dbReference type="UniPathway" id="UPA00219"/>
<evidence type="ECO:0000256" key="7">
    <source>
        <dbReference type="SAM" id="Phobius"/>
    </source>
</evidence>
<keyword evidence="5 6" id="KW-0961">Cell wall biogenesis/degradation</keyword>
<feature type="active site" description="Nucleophile" evidence="6">
    <location>
        <position position="203"/>
    </location>
</feature>
<dbReference type="GO" id="GO:0071555">
    <property type="term" value="P:cell wall organization"/>
    <property type="evidence" value="ECO:0007669"/>
    <property type="project" value="UniProtKB-UniRule"/>
</dbReference>
<dbReference type="CDD" id="cd16913">
    <property type="entry name" value="YkuD_like"/>
    <property type="match status" value="1"/>
</dbReference>
<dbReference type="EMBL" id="MHCC01000006">
    <property type="protein sequence ID" value="OGY13935.1"/>
    <property type="molecule type" value="Genomic_DNA"/>
</dbReference>
<evidence type="ECO:0000256" key="5">
    <source>
        <dbReference type="ARBA" id="ARBA00023316"/>
    </source>
</evidence>
<sequence>MAKRKKSPTGSKRGVFYFVMRKIYVFIPLMIFLVAGLVLKTSIDKQNWAANDCCGVASFKELFEPDVKTAYFEGKQVAALNNTPSNKIKKNESVLGEATTNEKWVEVDLSEQKLIAHEGDTVFLESLVSTGLQGYNTPTGEFWVWSKIRSTKMSGGEGRSYYYLPNVPHVMFFYNESTPKMKGYSLHGAYWHNDFGKQKSHGCVNLPLPVAEKLYYWINPALDEKHTSIAASDLNPGARIIIHE</sequence>
<evidence type="ECO:0000313" key="9">
    <source>
        <dbReference type="EMBL" id="OGY13935.1"/>
    </source>
</evidence>
<keyword evidence="7" id="KW-0812">Transmembrane</keyword>
<comment type="pathway">
    <text evidence="1 6">Cell wall biogenesis; peptidoglycan biosynthesis.</text>
</comment>
<keyword evidence="3 6" id="KW-0133">Cell shape</keyword>
<dbReference type="PANTHER" id="PTHR30582:SF2">
    <property type="entry name" value="L,D-TRANSPEPTIDASE YCIB-RELATED"/>
    <property type="match status" value="1"/>
</dbReference>
<accession>A0A1G1VET1</accession>
<keyword evidence="7" id="KW-0472">Membrane</keyword>
<evidence type="ECO:0000256" key="1">
    <source>
        <dbReference type="ARBA" id="ARBA00004752"/>
    </source>
</evidence>
<gene>
    <name evidence="9" type="ORF">A3A77_04020</name>
</gene>
<dbReference type="GO" id="GO:0005576">
    <property type="term" value="C:extracellular region"/>
    <property type="evidence" value="ECO:0007669"/>
    <property type="project" value="TreeGrafter"/>
</dbReference>
<dbReference type="GO" id="GO:0018104">
    <property type="term" value="P:peptidoglycan-protein cross-linking"/>
    <property type="evidence" value="ECO:0007669"/>
    <property type="project" value="TreeGrafter"/>
</dbReference>
<feature type="active site" description="Proton donor/acceptor" evidence="6">
    <location>
        <position position="187"/>
    </location>
</feature>
<organism evidence="9 10">
    <name type="scientific">Candidatus Blackburnbacteria bacterium RIFCSPLOWO2_01_FULL_40_20</name>
    <dbReference type="NCBI Taxonomy" id="1797519"/>
    <lineage>
        <taxon>Bacteria</taxon>
        <taxon>Candidatus Blackburniibacteriota</taxon>
    </lineage>
</organism>
<dbReference type="InterPro" id="IPR005490">
    <property type="entry name" value="LD_TPept_cat_dom"/>
</dbReference>
<name>A0A1G1VET1_9BACT</name>
<evidence type="ECO:0000256" key="6">
    <source>
        <dbReference type="PROSITE-ProRule" id="PRU01373"/>
    </source>
</evidence>
<protein>
    <recommendedName>
        <fullName evidence="8">L,D-TPase catalytic domain-containing protein</fullName>
    </recommendedName>
</protein>
<reference evidence="9 10" key="1">
    <citation type="journal article" date="2016" name="Nat. Commun.">
        <title>Thousands of microbial genomes shed light on interconnected biogeochemical processes in an aquifer system.</title>
        <authorList>
            <person name="Anantharaman K."/>
            <person name="Brown C.T."/>
            <person name="Hug L.A."/>
            <person name="Sharon I."/>
            <person name="Castelle C.J."/>
            <person name="Probst A.J."/>
            <person name="Thomas B.C."/>
            <person name="Singh A."/>
            <person name="Wilkins M.J."/>
            <person name="Karaoz U."/>
            <person name="Brodie E.L."/>
            <person name="Williams K.H."/>
            <person name="Hubbard S.S."/>
            <person name="Banfield J.F."/>
        </authorList>
    </citation>
    <scope>NUCLEOTIDE SEQUENCE [LARGE SCALE GENOMIC DNA]</scope>
</reference>
<feature type="domain" description="L,D-TPase catalytic" evidence="8">
    <location>
        <begin position="103"/>
        <end position="243"/>
    </location>
</feature>
<dbReference type="AlphaFoldDB" id="A0A1G1VET1"/>
<comment type="caution">
    <text evidence="9">The sequence shown here is derived from an EMBL/GenBank/DDBJ whole genome shotgun (WGS) entry which is preliminary data.</text>
</comment>
<evidence type="ECO:0000256" key="3">
    <source>
        <dbReference type="ARBA" id="ARBA00022960"/>
    </source>
</evidence>
<evidence type="ECO:0000256" key="2">
    <source>
        <dbReference type="ARBA" id="ARBA00022679"/>
    </source>
</evidence>
<evidence type="ECO:0000313" key="10">
    <source>
        <dbReference type="Proteomes" id="UP000178659"/>
    </source>
</evidence>
<dbReference type="Pfam" id="PF03734">
    <property type="entry name" value="YkuD"/>
    <property type="match status" value="1"/>
</dbReference>
<proteinExistence type="predicted"/>
<dbReference type="SUPFAM" id="SSF141523">
    <property type="entry name" value="L,D-transpeptidase catalytic domain-like"/>
    <property type="match status" value="1"/>
</dbReference>
<evidence type="ECO:0000259" key="8">
    <source>
        <dbReference type="PROSITE" id="PS52029"/>
    </source>
</evidence>
<keyword evidence="2" id="KW-0808">Transferase</keyword>
<dbReference type="PANTHER" id="PTHR30582">
    <property type="entry name" value="L,D-TRANSPEPTIDASE"/>
    <property type="match status" value="1"/>
</dbReference>